<organism evidence="6 7">
    <name type="scientific">Kingdonia uniflora</name>
    <dbReference type="NCBI Taxonomy" id="39325"/>
    <lineage>
        <taxon>Eukaryota</taxon>
        <taxon>Viridiplantae</taxon>
        <taxon>Streptophyta</taxon>
        <taxon>Embryophyta</taxon>
        <taxon>Tracheophyta</taxon>
        <taxon>Spermatophyta</taxon>
        <taxon>Magnoliopsida</taxon>
        <taxon>Ranunculales</taxon>
        <taxon>Circaeasteraceae</taxon>
        <taxon>Kingdonia</taxon>
    </lineage>
</organism>
<protein>
    <recommendedName>
        <fullName evidence="8">Carboxypeptidase</fullName>
    </recommendedName>
</protein>
<dbReference type="SUPFAM" id="SSF53474">
    <property type="entry name" value="alpha/beta-Hydrolases"/>
    <property type="match status" value="1"/>
</dbReference>
<sequence length="307" mass="35741">MDQMLQPQQMGKNQGYHAGYYKIQHSHAARMFYSFFESRTNKKDPVVIWLRYYYFFKLQLLSWFFTNNMTIILIYTHDGYEVICIFALHAINLLYVDQSTGTGFSFSSDNRDLRHNEDRVSNDLYDFLQAFFTEHPQYAKNDFYIMGESYVGHYIPAFAARVHRGNKAKEGIHINLKRFALGNGLTNLVIRCKAYSDYALEMGIIQQSEYKNVNKMLPACELATKLCGKSYFFLHVGTISVRPSFIDETCMTTNHITNTDFYDSKQVHDAGHMVPMDQPKATLEMLKRWTKGKLVENTETEDVVTNM</sequence>
<dbReference type="PANTHER" id="PTHR11802">
    <property type="entry name" value="SERINE PROTEASE FAMILY S10 SERINE CARBOXYPEPTIDASE"/>
    <property type="match status" value="1"/>
</dbReference>
<reference evidence="6 7" key="1">
    <citation type="journal article" date="2020" name="IScience">
        <title>Genome Sequencing of the Endangered Kingdonia uniflora (Circaeasteraceae, Ranunculales) Reveals Potential Mechanisms of Evolutionary Specialization.</title>
        <authorList>
            <person name="Sun Y."/>
            <person name="Deng T."/>
            <person name="Zhang A."/>
            <person name="Moore M.J."/>
            <person name="Landis J.B."/>
            <person name="Lin N."/>
            <person name="Zhang H."/>
            <person name="Zhang X."/>
            <person name="Huang J."/>
            <person name="Zhang X."/>
            <person name="Sun H."/>
            <person name="Wang H."/>
        </authorList>
    </citation>
    <scope>NUCLEOTIDE SEQUENCE [LARGE SCALE GENOMIC DNA]</scope>
    <source>
        <strain evidence="6">TB1705</strain>
        <tissue evidence="6">Leaf</tissue>
    </source>
</reference>
<evidence type="ECO:0000256" key="3">
    <source>
        <dbReference type="ARBA" id="ARBA00022670"/>
    </source>
</evidence>
<dbReference type="GO" id="GO:0004185">
    <property type="term" value="F:serine-type carboxypeptidase activity"/>
    <property type="evidence" value="ECO:0007669"/>
    <property type="project" value="InterPro"/>
</dbReference>
<evidence type="ECO:0000256" key="5">
    <source>
        <dbReference type="ARBA" id="ARBA00023180"/>
    </source>
</evidence>
<dbReference type="EMBL" id="JACGCM010002299">
    <property type="protein sequence ID" value="KAF6141704.1"/>
    <property type="molecule type" value="Genomic_DNA"/>
</dbReference>
<dbReference type="Gene3D" id="3.40.50.1820">
    <property type="entry name" value="alpha/beta hydrolase"/>
    <property type="match status" value="2"/>
</dbReference>
<dbReference type="InterPro" id="IPR029058">
    <property type="entry name" value="AB_hydrolase_fold"/>
</dbReference>
<comment type="caution">
    <text evidence="6">The sequence shown here is derived from an EMBL/GenBank/DDBJ whole genome shotgun (WGS) entry which is preliminary data.</text>
</comment>
<dbReference type="AlphaFoldDB" id="A0A7J7LGS2"/>
<name>A0A7J7LGS2_9MAGN</name>
<dbReference type="Proteomes" id="UP000541444">
    <property type="component" value="Unassembled WGS sequence"/>
</dbReference>
<dbReference type="InterPro" id="IPR001563">
    <property type="entry name" value="Peptidase_S10"/>
</dbReference>
<dbReference type="PANTHER" id="PTHR11802:SF113">
    <property type="entry name" value="SERINE CARBOXYPEPTIDASE CTSA-4.1"/>
    <property type="match status" value="1"/>
</dbReference>
<keyword evidence="2" id="KW-0121">Carboxypeptidase</keyword>
<accession>A0A7J7LGS2</accession>
<keyword evidence="5" id="KW-0325">Glycoprotein</keyword>
<dbReference type="Pfam" id="PF00450">
    <property type="entry name" value="Peptidase_S10"/>
    <property type="match status" value="3"/>
</dbReference>
<evidence type="ECO:0000256" key="4">
    <source>
        <dbReference type="ARBA" id="ARBA00022801"/>
    </source>
</evidence>
<dbReference type="GO" id="GO:0005773">
    <property type="term" value="C:vacuole"/>
    <property type="evidence" value="ECO:0007669"/>
    <property type="project" value="TreeGrafter"/>
</dbReference>
<evidence type="ECO:0000256" key="2">
    <source>
        <dbReference type="ARBA" id="ARBA00022645"/>
    </source>
</evidence>
<evidence type="ECO:0000313" key="6">
    <source>
        <dbReference type="EMBL" id="KAF6141704.1"/>
    </source>
</evidence>
<keyword evidence="4" id="KW-0378">Hydrolase</keyword>
<dbReference type="PRINTS" id="PR00724">
    <property type="entry name" value="CRBOXYPTASEC"/>
</dbReference>
<evidence type="ECO:0000313" key="7">
    <source>
        <dbReference type="Proteomes" id="UP000541444"/>
    </source>
</evidence>
<dbReference type="GO" id="GO:0006508">
    <property type="term" value="P:proteolysis"/>
    <property type="evidence" value="ECO:0007669"/>
    <property type="project" value="UniProtKB-KW"/>
</dbReference>
<evidence type="ECO:0000256" key="1">
    <source>
        <dbReference type="ARBA" id="ARBA00009431"/>
    </source>
</evidence>
<keyword evidence="3" id="KW-0645">Protease</keyword>
<keyword evidence="7" id="KW-1185">Reference proteome</keyword>
<gene>
    <name evidence="6" type="ORF">GIB67_027882</name>
</gene>
<dbReference type="OrthoDB" id="443318at2759"/>
<proteinExistence type="inferred from homology"/>
<evidence type="ECO:0008006" key="8">
    <source>
        <dbReference type="Google" id="ProtNLM"/>
    </source>
</evidence>
<comment type="similarity">
    <text evidence="1">Belongs to the peptidase S10 family.</text>
</comment>
<dbReference type="Gene3D" id="3.40.50.12670">
    <property type="match status" value="1"/>
</dbReference>